<sequence length="255" mass="28157">MIHPTAIVDQSAQLAENVEVGPYSIIGPEVEIDSGTIVEAHVVIKGPTKIGKDNRIHQFSSIGDIPQDLSFDENEKTQLIIGDRNSIREYVSIHRAISVDDCVTKIGDDNMLMAHVHIGHNCILGNNIVIVNSANLAGHVEVDDWAILSGFTGIHQFCRIGAHAIVGIQSKVTQDILPFLMYAESSPKTINAKGLQRRGFEKQEILSIRRAFKTIYRKGYSKEQIDSELTAMAVESKSVQLMLDFIRSSPRGIAR</sequence>
<keyword evidence="1" id="KW-0444">Lipid biosynthesis</keyword>
<dbReference type="PANTHER" id="PTHR43480">
    <property type="entry name" value="ACYL-[ACYL-CARRIER-PROTEIN]--UDP-N-ACETYLGLUCOSAMINE O-ACYLTRANSFERASE"/>
    <property type="match status" value="1"/>
</dbReference>
<keyword evidence="2" id="KW-0441">Lipid A biosynthesis</keyword>
<keyword evidence="3 7" id="KW-0808">Transferase</keyword>
<dbReference type="PIRSF" id="PIRSF000456">
    <property type="entry name" value="UDP-GlcNAc_acltr"/>
    <property type="match status" value="1"/>
</dbReference>
<dbReference type="Gene3D" id="1.20.1180.10">
    <property type="entry name" value="Udp N-acetylglucosamine O-acyltransferase, C-terminal domain"/>
    <property type="match status" value="1"/>
</dbReference>
<evidence type="ECO:0000313" key="8">
    <source>
        <dbReference type="Proteomes" id="UP000315439"/>
    </source>
</evidence>
<dbReference type="SUPFAM" id="SSF51161">
    <property type="entry name" value="Trimeric LpxA-like enzymes"/>
    <property type="match status" value="1"/>
</dbReference>
<keyword evidence="8" id="KW-1185">Reference proteome</keyword>
<evidence type="ECO:0000256" key="2">
    <source>
        <dbReference type="ARBA" id="ARBA00022556"/>
    </source>
</evidence>
<dbReference type="CDD" id="cd03351">
    <property type="entry name" value="LbH_UDP-GlcNAc_AT"/>
    <property type="match status" value="1"/>
</dbReference>
<keyword evidence="5 7" id="KW-0012">Acyltransferase</keyword>
<dbReference type="EC" id="2.3.1.129" evidence="7"/>
<name>A0A545UAY5_9GAMM</name>
<dbReference type="InterPro" id="IPR001451">
    <property type="entry name" value="Hexapep"/>
</dbReference>
<evidence type="ECO:0000256" key="5">
    <source>
        <dbReference type="ARBA" id="ARBA00023315"/>
    </source>
</evidence>
<dbReference type="AlphaFoldDB" id="A0A545UAY5"/>
<gene>
    <name evidence="7" type="primary">lpxA</name>
    <name evidence="7" type="ORF">FLL46_17215</name>
</gene>
<evidence type="ECO:0000256" key="4">
    <source>
        <dbReference type="ARBA" id="ARBA00023098"/>
    </source>
</evidence>
<dbReference type="Proteomes" id="UP000315439">
    <property type="component" value="Unassembled WGS sequence"/>
</dbReference>
<dbReference type="GO" id="GO:0008780">
    <property type="term" value="F:acyl-[acyl-carrier-protein]-UDP-N-acetylglucosamine O-acyltransferase activity"/>
    <property type="evidence" value="ECO:0007669"/>
    <property type="project" value="UniProtKB-EC"/>
</dbReference>
<dbReference type="GO" id="GO:0009245">
    <property type="term" value="P:lipid A biosynthetic process"/>
    <property type="evidence" value="ECO:0007669"/>
    <property type="project" value="UniProtKB-KW"/>
</dbReference>
<dbReference type="PANTHER" id="PTHR43480:SF1">
    <property type="entry name" value="ACYL-[ACYL-CARRIER-PROTEIN]--UDP-N-ACETYLGLUCOSAMINE O-ACYLTRANSFERASE, MITOCHONDRIAL-RELATED"/>
    <property type="match status" value="1"/>
</dbReference>
<dbReference type="InterPro" id="IPR037157">
    <property type="entry name" value="Acetyltransf_C_sf"/>
</dbReference>
<dbReference type="OrthoDB" id="9807278at2"/>
<organism evidence="7 8">
    <name type="scientific">Aliikangiella coralliicola</name>
    <dbReference type="NCBI Taxonomy" id="2592383"/>
    <lineage>
        <taxon>Bacteria</taxon>
        <taxon>Pseudomonadati</taxon>
        <taxon>Pseudomonadota</taxon>
        <taxon>Gammaproteobacteria</taxon>
        <taxon>Oceanospirillales</taxon>
        <taxon>Pleioneaceae</taxon>
        <taxon>Aliikangiella</taxon>
    </lineage>
</organism>
<dbReference type="NCBIfam" id="NF003657">
    <property type="entry name" value="PRK05289.1"/>
    <property type="match status" value="1"/>
</dbReference>
<dbReference type="InterPro" id="IPR011004">
    <property type="entry name" value="Trimer_LpxA-like_sf"/>
</dbReference>
<dbReference type="Pfam" id="PF00132">
    <property type="entry name" value="Hexapep"/>
    <property type="match status" value="2"/>
</dbReference>
<keyword evidence="4" id="KW-0443">Lipid metabolism</keyword>
<dbReference type="RefSeq" id="WP_142932556.1">
    <property type="nucleotide sequence ID" value="NZ_ML660166.1"/>
</dbReference>
<reference evidence="7 8" key="1">
    <citation type="submission" date="2019-07" db="EMBL/GenBank/DDBJ databases">
        <title>Draft genome for Aliikangiella sp. M105.</title>
        <authorList>
            <person name="Wang G."/>
        </authorList>
    </citation>
    <scope>NUCLEOTIDE SEQUENCE [LARGE SCALE GENOMIC DNA]</scope>
    <source>
        <strain evidence="7 8">M105</strain>
    </source>
</reference>
<evidence type="ECO:0000259" key="6">
    <source>
        <dbReference type="Pfam" id="PF13720"/>
    </source>
</evidence>
<evidence type="ECO:0000313" key="7">
    <source>
        <dbReference type="EMBL" id="TQV86632.1"/>
    </source>
</evidence>
<dbReference type="GO" id="GO:0016020">
    <property type="term" value="C:membrane"/>
    <property type="evidence" value="ECO:0007669"/>
    <property type="project" value="GOC"/>
</dbReference>
<evidence type="ECO:0000256" key="1">
    <source>
        <dbReference type="ARBA" id="ARBA00022516"/>
    </source>
</evidence>
<protein>
    <submittedName>
        <fullName evidence="7">Acyl-ACP--UDP-N-acetylglucosamine O-acyltransferase</fullName>
        <ecNumber evidence="7">2.3.1.129</ecNumber>
    </submittedName>
</protein>
<accession>A0A545UAY5</accession>
<dbReference type="Pfam" id="PF13720">
    <property type="entry name" value="Acetyltransf_11"/>
    <property type="match status" value="1"/>
</dbReference>
<dbReference type="NCBIfam" id="TIGR01852">
    <property type="entry name" value="lipid_A_lpxA"/>
    <property type="match status" value="1"/>
</dbReference>
<dbReference type="InterPro" id="IPR029098">
    <property type="entry name" value="Acetyltransf_C"/>
</dbReference>
<dbReference type="EMBL" id="VIKS01000010">
    <property type="protein sequence ID" value="TQV86632.1"/>
    <property type="molecule type" value="Genomic_DNA"/>
</dbReference>
<proteinExistence type="predicted"/>
<evidence type="ECO:0000256" key="3">
    <source>
        <dbReference type="ARBA" id="ARBA00022679"/>
    </source>
</evidence>
<comment type="caution">
    <text evidence="7">The sequence shown here is derived from an EMBL/GenBank/DDBJ whole genome shotgun (WGS) entry which is preliminary data.</text>
</comment>
<dbReference type="Gene3D" id="2.160.10.10">
    <property type="entry name" value="Hexapeptide repeat proteins"/>
    <property type="match status" value="1"/>
</dbReference>
<feature type="domain" description="UDP N-acetylglucosamine O-acyltransferase C-terminal" evidence="6">
    <location>
        <begin position="175"/>
        <end position="253"/>
    </location>
</feature>
<dbReference type="InterPro" id="IPR010137">
    <property type="entry name" value="Lipid_A_LpxA"/>
</dbReference>